<protein>
    <submittedName>
        <fullName evidence="2">Uncharacterized protein</fullName>
    </submittedName>
</protein>
<feature type="region of interest" description="Disordered" evidence="1">
    <location>
        <begin position="55"/>
        <end position="79"/>
    </location>
</feature>
<feature type="compositionally biased region" description="Basic and acidic residues" evidence="1">
    <location>
        <begin position="13"/>
        <end position="22"/>
    </location>
</feature>
<evidence type="ECO:0000313" key="3">
    <source>
        <dbReference type="Proteomes" id="UP000265520"/>
    </source>
</evidence>
<feature type="region of interest" description="Disordered" evidence="1">
    <location>
        <begin position="1"/>
        <end position="22"/>
    </location>
</feature>
<dbReference type="Proteomes" id="UP000265520">
    <property type="component" value="Unassembled WGS sequence"/>
</dbReference>
<evidence type="ECO:0000256" key="1">
    <source>
        <dbReference type="SAM" id="MobiDB-lite"/>
    </source>
</evidence>
<keyword evidence="3" id="KW-1185">Reference proteome</keyword>
<dbReference type="EMBL" id="LXQA010040153">
    <property type="protein sequence ID" value="MCH99384.1"/>
    <property type="molecule type" value="Genomic_DNA"/>
</dbReference>
<feature type="region of interest" description="Disordered" evidence="1">
    <location>
        <begin position="95"/>
        <end position="115"/>
    </location>
</feature>
<feature type="compositionally biased region" description="Basic residues" evidence="1">
    <location>
        <begin position="100"/>
        <end position="109"/>
    </location>
</feature>
<accession>A0A392NLP1</accession>
<sequence>MLRAGGRNPSWRSESEHGDDRRCKRGYLQITLRRLSRYKLEVEVELYQPPTAHLQKPVGLKYSPPCGPNQQIALPPPPPPQVNLPPVVIPIVTPGIPHLQPRKSRRHLLRPPPKM</sequence>
<dbReference type="AlphaFoldDB" id="A0A392NLP1"/>
<organism evidence="2 3">
    <name type="scientific">Trifolium medium</name>
    <dbReference type="NCBI Taxonomy" id="97028"/>
    <lineage>
        <taxon>Eukaryota</taxon>
        <taxon>Viridiplantae</taxon>
        <taxon>Streptophyta</taxon>
        <taxon>Embryophyta</taxon>
        <taxon>Tracheophyta</taxon>
        <taxon>Spermatophyta</taxon>
        <taxon>Magnoliopsida</taxon>
        <taxon>eudicotyledons</taxon>
        <taxon>Gunneridae</taxon>
        <taxon>Pentapetalae</taxon>
        <taxon>rosids</taxon>
        <taxon>fabids</taxon>
        <taxon>Fabales</taxon>
        <taxon>Fabaceae</taxon>
        <taxon>Papilionoideae</taxon>
        <taxon>50 kb inversion clade</taxon>
        <taxon>NPAAA clade</taxon>
        <taxon>Hologalegina</taxon>
        <taxon>IRL clade</taxon>
        <taxon>Trifolieae</taxon>
        <taxon>Trifolium</taxon>
    </lineage>
</organism>
<reference evidence="2 3" key="1">
    <citation type="journal article" date="2018" name="Front. Plant Sci.">
        <title>Red Clover (Trifolium pratense) and Zigzag Clover (T. medium) - A Picture of Genomic Similarities and Differences.</title>
        <authorList>
            <person name="Dluhosova J."/>
            <person name="Istvanek J."/>
            <person name="Nedelnik J."/>
            <person name="Repkova J."/>
        </authorList>
    </citation>
    <scope>NUCLEOTIDE SEQUENCE [LARGE SCALE GENOMIC DNA]</scope>
    <source>
        <strain evidence="3">cv. 10/8</strain>
        <tissue evidence="2">Leaf</tissue>
    </source>
</reference>
<comment type="caution">
    <text evidence="2">The sequence shown here is derived from an EMBL/GenBank/DDBJ whole genome shotgun (WGS) entry which is preliminary data.</text>
</comment>
<evidence type="ECO:0000313" key="2">
    <source>
        <dbReference type="EMBL" id="MCH99384.1"/>
    </source>
</evidence>
<proteinExistence type="predicted"/>
<name>A0A392NLP1_9FABA</name>